<protein>
    <submittedName>
        <fullName evidence="1">Uncharacterized protein</fullName>
    </submittedName>
</protein>
<dbReference type="EMBL" id="VSSR01000039">
    <property type="protein sequence ID" value="TYL81258.1"/>
    <property type="molecule type" value="Genomic_DNA"/>
</dbReference>
<sequence>MRVRCWRFGKARCSQRRSSAALSRSTWRVERCGICWRRDVADPLLRCWNIGGATRSVIASEAAKTSNPESPCGKILDCFVARAPRNDDEESCGITVAALNASGRKRQ</sequence>
<organism evidence="1 2">
    <name type="scientific">Bradyrhizobium cytisi</name>
    <dbReference type="NCBI Taxonomy" id="515489"/>
    <lineage>
        <taxon>Bacteria</taxon>
        <taxon>Pseudomonadati</taxon>
        <taxon>Pseudomonadota</taxon>
        <taxon>Alphaproteobacteria</taxon>
        <taxon>Hyphomicrobiales</taxon>
        <taxon>Nitrobacteraceae</taxon>
        <taxon>Bradyrhizobium</taxon>
    </lineage>
</organism>
<name>A0A5S4WII4_9BRAD</name>
<proteinExistence type="predicted"/>
<dbReference type="Proteomes" id="UP000324853">
    <property type="component" value="Unassembled WGS sequence"/>
</dbReference>
<accession>A0A5S4WII4</accession>
<evidence type="ECO:0000313" key="1">
    <source>
        <dbReference type="EMBL" id="TYL81258.1"/>
    </source>
</evidence>
<gene>
    <name evidence="1" type="ORF">FXB38_23585</name>
</gene>
<keyword evidence="2" id="KW-1185">Reference proteome</keyword>
<evidence type="ECO:0000313" key="2">
    <source>
        <dbReference type="Proteomes" id="UP000324853"/>
    </source>
</evidence>
<comment type="caution">
    <text evidence="1">The sequence shown here is derived from an EMBL/GenBank/DDBJ whole genome shotgun (WGS) entry which is preliminary data.</text>
</comment>
<dbReference type="AlphaFoldDB" id="A0A5S4WII4"/>
<reference evidence="1 2" key="1">
    <citation type="submission" date="2019-08" db="EMBL/GenBank/DDBJ databases">
        <title>Bradyrhizobium hipponensis sp. nov., a rhizobium isolated from a Lupinus angustifolius root nodule in Tunisia.</title>
        <authorList>
            <person name="Off K."/>
            <person name="Rejili M."/>
            <person name="Mars M."/>
            <person name="Brachmann A."/>
            <person name="Marin M."/>
        </authorList>
    </citation>
    <scope>NUCLEOTIDE SEQUENCE [LARGE SCALE GENOMIC DNA]</scope>
    <source>
        <strain evidence="1 2">CTAW11</strain>
    </source>
</reference>